<feature type="binding site" evidence="6">
    <location>
        <position position="403"/>
    </location>
    <ligand>
        <name>Zn(2+)</name>
        <dbReference type="ChEBI" id="CHEBI:29105"/>
        <label>1</label>
        <note>catalytic</note>
    </ligand>
</feature>
<keyword evidence="11" id="KW-0121">Carboxypeptidase</keyword>
<dbReference type="EC" id="3.4.-.-" evidence="11"/>
<evidence type="ECO:0000256" key="3">
    <source>
        <dbReference type="ARBA" id="ARBA00023157"/>
    </source>
</evidence>
<keyword evidence="3 7" id="KW-1015">Disulfide bond</keyword>
<evidence type="ECO:0000256" key="1">
    <source>
        <dbReference type="ARBA" id="ARBA00008139"/>
    </source>
</evidence>
<dbReference type="GO" id="GO:0008241">
    <property type="term" value="F:peptidyl-dipeptidase activity"/>
    <property type="evidence" value="ECO:0007669"/>
    <property type="project" value="InterPro"/>
</dbReference>
<evidence type="ECO:0000313" key="13">
    <source>
        <dbReference type="EnsemblMetazoa" id="GBRI032015-PA"/>
    </source>
</evidence>
<evidence type="ECO:0000313" key="14">
    <source>
        <dbReference type="Proteomes" id="UP000091820"/>
    </source>
</evidence>
<keyword evidence="2 12" id="KW-0732">Signal</keyword>
<evidence type="ECO:0000256" key="5">
    <source>
        <dbReference type="PIRSR" id="PIRSR601548-10"/>
    </source>
</evidence>
<dbReference type="STRING" id="37001.A0A1A9WU16"/>
<dbReference type="Pfam" id="PF01401">
    <property type="entry name" value="Peptidase_M2"/>
    <property type="match status" value="1"/>
</dbReference>
<reference evidence="13" key="2">
    <citation type="submission" date="2020-05" db="UniProtKB">
        <authorList>
            <consortium name="EnsemblMetazoa"/>
        </authorList>
    </citation>
    <scope>IDENTIFICATION</scope>
    <source>
        <strain evidence="13">IAEA</strain>
    </source>
</reference>
<feature type="glycosylation site" description="N-linked (GlcNAc...) asparagine" evidence="8">
    <location>
        <position position="95"/>
    </location>
</feature>
<feature type="disulfide bond" evidence="7 10">
    <location>
        <begin position="141"/>
        <end position="149"/>
    </location>
</feature>
<dbReference type="GO" id="GO:0005615">
    <property type="term" value="C:extracellular space"/>
    <property type="evidence" value="ECO:0007669"/>
    <property type="project" value="TreeGrafter"/>
</dbReference>
<keyword evidence="14" id="KW-1185">Reference proteome</keyword>
<evidence type="ECO:0000256" key="12">
    <source>
        <dbReference type="SAM" id="SignalP"/>
    </source>
</evidence>
<feature type="signal peptide" evidence="12">
    <location>
        <begin position="1"/>
        <end position="21"/>
    </location>
</feature>
<dbReference type="SUPFAM" id="SSF55486">
    <property type="entry name" value="Metalloproteases ('zincins'), catalytic domain"/>
    <property type="match status" value="1"/>
</dbReference>
<sequence>MKILIAALLNIFIFFITPSSSTSIPRVELDLQKFIHEVNDRLAIVYNRNVLANWQNEIKGPNDLIALLQSDVSKQDIMRYIRSISPKVKHFKNQNITDENLKRQLSLIPQIDYEILSREDLEFLYAITSNLTAIDHNVKLCSFQDHNQCNLSLVPDVQSVLENSKNVQEIEYYWHERRRKTALTTKEDLQTFVDLYRKTAKLNGFSKPSDFWYRHLKEESATISDLLQNFMLELRPLYEQFHAYIRNQMRTRYGTNLILANKPYPQHLAEIFISNAYKLHGSRRYMNLPYQHLDYFINITEGLLKANITTAFENFHCVKTLFTSMGLPELEDSKIKADLNDASCWHKVWRFYNLRRVNVTYCPYVNERTFFNMFEALTDVYYYKAYENLTTLYQEEAWPYFDETLGKFFSLVAASSKFLENLKIVQSSYNNKEIRINRLFTEGLHSILYLPLFYVYDRYRIDIIDRNRDIDDNCFYWQLIENYTGVAAPVQRTKEDFDVPATLLLDFDNQYSSQIISIVLQYQLFEYFCSLTKEYVKDDDEKPLHLCDLSQKTIVGEKLRQVMSLGSSRSPKEVRKILFGNNELSMNGLLAYYKPLSDWFLEQNRRNYYEIGWGGNESKLLDLNM</sequence>
<dbReference type="GO" id="GO:0004180">
    <property type="term" value="F:carboxypeptidase activity"/>
    <property type="evidence" value="ECO:0007669"/>
    <property type="project" value="UniProtKB-KW"/>
</dbReference>
<dbReference type="PRINTS" id="PR00791">
    <property type="entry name" value="PEPDIPTASEA"/>
</dbReference>
<feature type="chain" id="PRO_5008400660" description="Angiotensin-converting enzyme" evidence="12">
    <location>
        <begin position="22"/>
        <end position="625"/>
    </location>
</feature>
<dbReference type="PANTHER" id="PTHR10514:SF44">
    <property type="entry name" value="ANGIOTENSIN-CONVERTING ENZYME-RELATED"/>
    <property type="match status" value="1"/>
</dbReference>
<reference evidence="14" key="1">
    <citation type="submission" date="2014-03" db="EMBL/GenBank/DDBJ databases">
        <authorList>
            <person name="Aksoy S."/>
            <person name="Warren W."/>
            <person name="Wilson R.K."/>
        </authorList>
    </citation>
    <scope>NUCLEOTIDE SEQUENCE [LARGE SCALE GENOMIC DNA]</scope>
    <source>
        <strain evidence="14">IAEA</strain>
    </source>
</reference>
<feature type="disulfide bond" evidence="7 10">
    <location>
        <begin position="344"/>
        <end position="362"/>
    </location>
</feature>
<keyword evidence="6 11" id="KW-0862">Zinc</keyword>
<evidence type="ECO:0000256" key="10">
    <source>
        <dbReference type="PROSITE-ProRule" id="PRU01355"/>
    </source>
</evidence>
<evidence type="ECO:0000256" key="11">
    <source>
        <dbReference type="RuleBase" id="RU361144"/>
    </source>
</evidence>
<dbReference type="CDD" id="cd06461">
    <property type="entry name" value="M2_ACE"/>
    <property type="match status" value="1"/>
</dbReference>
<comment type="cofactor">
    <cofactor evidence="11">
        <name>Zn(2+)</name>
        <dbReference type="ChEBI" id="CHEBI:29105"/>
    </cofactor>
    <text evidence="11">Binds 1 zinc ion per subunit.</text>
</comment>
<evidence type="ECO:0000256" key="4">
    <source>
        <dbReference type="ARBA" id="ARBA00023180"/>
    </source>
</evidence>
<keyword evidence="11" id="KW-0645">Protease</keyword>
<comment type="similarity">
    <text evidence="1 10 11">Belongs to the peptidase M2 family.</text>
</comment>
<dbReference type="Proteomes" id="UP000091820">
    <property type="component" value="Unassembled WGS sequence"/>
</dbReference>
<dbReference type="GO" id="GO:0006508">
    <property type="term" value="P:proteolysis"/>
    <property type="evidence" value="ECO:0007669"/>
    <property type="project" value="UniProtKB-KW"/>
</dbReference>
<evidence type="ECO:0000256" key="9">
    <source>
        <dbReference type="PIRSR" id="PIRSR601548-8"/>
    </source>
</evidence>
<keyword evidence="6 11" id="KW-0479">Metal-binding</keyword>
<dbReference type="AlphaFoldDB" id="A0A1A9WU16"/>
<accession>A0A1A9WU16</accession>
<dbReference type="InterPro" id="IPR001548">
    <property type="entry name" value="Peptidase_M2"/>
</dbReference>
<dbReference type="GO" id="GO:0008237">
    <property type="term" value="F:metallopeptidase activity"/>
    <property type="evidence" value="ECO:0007669"/>
    <property type="project" value="UniProtKB-KW"/>
</dbReference>
<dbReference type="GO" id="GO:0005886">
    <property type="term" value="C:plasma membrane"/>
    <property type="evidence" value="ECO:0007669"/>
    <property type="project" value="TreeGrafter"/>
</dbReference>
<dbReference type="EnsemblMetazoa" id="GBRI032015-RA">
    <property type="protein sequence ID" value="GBRI032015-PA"/>
    <property type="gene ID" value="GBRI032015"/>
</dbReference>
<keyword evidence="11" id="KW-0482">Metalloprotease</keyword>
<evidence type="ECO:0000256" key="7">
    <source>
        <dbReference type="PIRSR" id="PIRSR601548-4"/>
    </source>
</evidence>
<proteinExistence type="inferred from homology"/>
<organism evidence="13 14">
    <name type="scientific">Glossina brevipalpis</name>
    <dbReference type="NCBI Taxonomy" id="37001"/>
    <lineage>
        <taxon>Eukaryota</taxon>
        <taxon>Metazoa</taxon>
        <taxon>Ecdysozoa</taxon>
        <taxon>Arthropoda</taxon>
        <taxon>Hexapoda</taxon>
        <taxon>Insecta</taxon>
        <taxon>Pterygota</taxon>
        <taxon>Neoptera</taxon>
        <taxon>Endopterygota</taxon>
        <taxon>Diptera</taxon>
        <taxon>Brachycera</taxon>
        <taxon>Muscomorpha</taxon>
        <taxon>Hippoboscoidea</taxon>
        <taxon>Glossinidae</taxon>
        <taxon>Glossina</taxon>
    </lineage>
</organism>
<keyword evidence="4 5" id="KW-0325">Glycoprotein</keyword>
<feature type="disulfide bond" evidence="7 10">
    <location>
        <begin position="529"/>
        <end position="547"/>
    </location>
</feature>
<dbReference type="VEuPathDB" id="VectorBase:GBRI032015"/>
<feature type="binding site" evidence="9">
    <location>
        <position position="403"/>
    </location>
    <ligand>
        <name>Zn(2+)</name>
        <dbReference type="ChEBI" id="CHEBI:29105"/>
        <label>2</label>
        <note>catalytic</note>
    </ligand>
</feature>
<keyword evidence="11" id="KW-0378">Hydrolase</keyword>
<evidence type="ECO:0000256" key="6">
    <source>
        <dbReference type="PIRSR" id="PIRSR601548-3"/>
    </source>
</evidence>
<dbReference type="GO" id="GO:0046872">
    <property type="term" value="F:metal ion binding"/>
    <property type="evidence" value="ECO:0007669"/>
    <property type="project" value="UniProtKB-KW"/>
</dbReference>
<protein>
    <recommendedName>
        <fullName evidence="11">Angiotensin-converting enzyme</fullName>
        <ecNumber evidence="11">3.4.-.-</ecNumber>
    </recommendedName>
</protein>
<evidence type="ECO:0000256" key="8">
    <source>
        <dbReference type="PIRSR" id="PIRSR601548-5"/>
    </source>
</evidence>
<feature type="glycosylation site" description="N-linked (GlcNAc...) asparagine; partial" evidence="5">
    <location>
        <position position="147"/>
    </location>
</feature>
<dbReference type="PANTHER" id="PTHR10514">
    <property type="entry name" value="ANGIOTENSIN-CONVERTING ENZYME"/>
    <property type="match status" value="1"/>
</dbReference>
<name>A0A1A9WU16_9MUSC</name>
<dbReference type="PROSITE" id="PS52011">
    <property type="entry name" value="PEPTIDASE_M2"/>
    <property type="match status" value="1"/>
</dbReference>
<evidence type="ECO:0000256" key="2">
    <source>
        <dbReference type="ARBA" id="ARBA00022729"/>
    </source>
</evidence>